<evidence type="ECO:0000313" key="3">
    <source>
        <dbReference type="Proteomes" id="UP000314294"/>
    </source>
</evidence>
<dbReference type="Proteomes" id="UP000314294">
    <property type="component" value="Unassembled WGS sequence"/>
</dbReference>
<evidence type="ECO:0000313" key="2">
    <source>
        <dbReference type="EMBL" id="TNN68473.1"/>
    </source>
</evidence>
<organism evidence="2 3">
    <name type="scientific">Liparis tanakae</name>
    <name type="common">Tanaka's snailfish</name>
    <dbReference type="NCBI Taxonomy" id="230148"/>
    <lineage>
        <taxon>Eukaryota</taxon>
        <taxon>Metazoa</taxon>
        <taxon>Chordata</taxon>
        <taxon>Craniata</taxon>
        <taxon>Vertebrata</taxon>
        <taxon>Euteleostomi</taxon>
        <taxon>Actinopterygii</taxon>
        <taxon>Neopterygii</taxon>
        <taxon>Teleostei</taxon>
        <taxon>Neoteleostei</taxon>
        <taxon>Acanthomorphata</taxon>
        <taxon>Eupercaria</taxon>
        <taxon>Perciformes</taxon>
        <taxon>Cottioidei</taxon>
        <taxon>Cottales</taxon>
        <taxon>Liparidae</taxon>
        <taxon>Liparis</taxon>
    </lineage>
</organism>
<proteinExistence type="predicted"/>
<keyword evidence="3" id="KW-1185">Reference proteome</keyword>
<protein>
    <submittedName>
        <fullName evidence="2">Uncharacterized protein</fullName>
    </submittedName>
</protein>
<gene>
    <name evidence="2" type="ORF">EYF80_021258</name>
</gene>
<reference evidence="2 3" key="1">
    <citation type="submission" date="2019-03" db="EMBL/GenBank/DDBJ databases">
        <title>First draft genome of Liparis tanakae, snailfish: a comprehensive survey of snailfish specific genes.</title>
        <authorList>
            <person name="Kim W."/>
            <person name="Song I."/>
            <person name="Jeong J.-H."/>
            <person name="Kim D."/>
            <person name="Kim S."/>
            <person name="Ryu S."/>
            <person name="Song J.Y."/>
            <person name="Lee S.K."/>
        </authorList>
    </citation>
    <scope>NUCLEOTIDE SEQUENCE [LARGE SCALE GENOMIC DNA]</scope>
    <source>
        <tissue evidence="2">Muscle</tissue>
    </source>
</reference>
<name>A0A4Z2HU48_9TELE</name>
<sequence>MRSGRGNERDEENCVCSSGPLCRLPWLGASHEEERGEGGRGGGSDLVCHQFSIQSEPQTKSRKCSDITLVDVVTPTSIDMLRNRSKQTWKDR</sequence>
<comment type="caution">
    <text evidence="2">The sequence shown here is derived from an EMBL/GenBank/DDBJ whole genome shotgun (WGS) entry which is preliminary data.</text>
</comment>
<dbReference type="EMBL" id="SRLO01000189">
    <property type="protein sequence ID" value="TNN68473.1"/>
    <property type="molecule type" value="Genomic_DNA"/>
</dbReference>
<accession>A0A4Z2HU48</accession>
<dbReference type="AlphaFoldDB" id="A0A4Z2HU48"/>
<evidence type="ECO:0000256" key="1">
    <source>
        <dbReference type="SAM" id="MobiDB-lite"/>
    </source>
</evidence>
<feature type="region of interest" description="Disordered" evidence="1">
    <location>
        <begin position="1"/>
        <end position="23"/>
    </location>
</feature>